<keyword evidence="9" id="KW-1185">Reference proteome</keyword>
<dbReference type="EMBL" id="CP031222">
    <property type="protein sequence ID" value="AXI02029.1"/>
    <property type="molecule type" value="Genomic_DNA"/>
</dbReference>
<evidence type="ECO:0000256" key="3">
    <source>
        <dbReference type="ARBA" id="ARBA00022448"/>
    </source>
</evidence>
<dbReference type="PANTHER" id="PTHR30024">
    <property type="entry name" value="ALIPHATIC SULFONATES-BINDING PROTEIN-RELATED"/>
    <property type="match status" value="1"/>
</dbReference>
<dbReference type="SUPFAM" id="SSF53850">
    <property type="entry name" value="Periplasmic binding protein-like II"/>
    <property type="match status" value="1"/>
</dbReference>
<dbReference type="GO" id="GO:0042626">
    <property type="term" value="F:ATPase-coupled transmembrane transporter activity"/>
    <property type="evidence" value="ECO:0007669"/>
    <property type="project" value="InterPro"/>
</dbReference>
<evidence type="ECO:0000259" key="7">
    <source>
        <dbReference type="SMART" id="SM00062"/>
    </source>
</evidence>
<proteinExistence type="inferred from homology"/>
<keyword evidence="3" id="KW-0813">Transport</keyword>
<comment type="function">
    <text evidence="5">Part of a binding-protein-dependent transport system for aliphatic sulfonates. Putative binding protein.</text>
</comment>
<dbReference type="FunFam" id="3.40.190.10:FF:000050">
    <property type="entry name" value="Sulfonate ABC transporter substrate-binding protein"/>
    <property type="match status" value="1"/>
</dbReference>
<sequence>MASSVSVDRVPQIHHPIKSVSGFSKFISASIAATLLMVTSVSHADINPKELRIGYQKYGTLLLLKADGALDKRLAQQGITVKWTEFPGGPQLLEGLNVGAIDYGVVGEAPPIFAQAAGAPIVYVANEPPAPAGEAVVVQKNSTIKSFAELKGKKIALNKGSNVHYLLVKLLEKYGIAYKDIQPIYLAPADARAAFERGAVDAWVIWDPFLAAAQQQIGAKVIADGKNLVNNTQFYLASRSYATARPDVLSVVLDETAKKDIWVSKNIKDAATALSPSVGLSADILELSFQRSGFGVKPVTPAVLAQQQQIADVFYQQKLIPKPLKVADAALKK</sequence>
<dbReference type="GO" id="GO:0042597">
    <property type="term" value="C:periplasmic space"/>
    <property type="evidence" value="ECO:0007669"/>
    <property type="project" value="UniProtKB-SubCell"/>
</dbReference>
<feature type="domain" description="Solute-binding protein family 3/N-terminal" evidence="7">
    <location>
        <begin position="50"/>
        <end position="270"/>
    </location>
</feature>
<dbReference type="InterPro" id="IPR010067">
    <property type="entry name" value="ABC_SsuA_sub-bd"/>
</dbReference>
<protein>
    <recommendedName>
        <fullName evidence="6">Putative aliphatic sulfonates-binding protein</fullName>
    </recommendedName>
</protein>
<dbReference type="AlphaFoldDB" id="A0A345P420"/>
<evidence type="ECO:0000313" key="9">
    <source>
        <dbReference type="Proteomes" id="UP000253940"/>
    </source>
</evidence>
<dbReference type="NCBIfam" id="TIGR01728">
    <property type="entry name" value="SsuA_fam"/>
    <property type="match status" value="1"/>
</dbReference>
<dbReference type="Gene3D" id="3.40.190.10">
    <property type="entry name" value="Periplasmic binding protein-like II"/>
    <property type="match status" value="2"/>
</dbReference>
<name>A0A345P420_9GAMM</name>
<dbReference type="CDD" id="cd13557">
    <property type="entry name" value="PBP2_SsuA"/>
    <property type="match status" value="1"/>
</dbReference>
<organism evidence="8 9">
    <name type="scientific">Aquirhabdus parva</name>
    <dbReference type="NCBI Taxonomy" id="2283318"/>
    <lineage>
        <taxon>Bacteria</taxon>
        <taxon>Pseudomonadati</taxon>
        <taxon>Pseudomonadota</taxon>
        <taxon>Gammaproteobacteria</taxon>
        <taxon>Moraxellales</taxon>
        <taxon>Moraxellaceae</taxon>
        <taxon>Aquirhabdus</taxon>
    </lineage>
</organism>
<dbReference type="KEGG" id="mbah:HYN46_03630"/>
<dbReference type="InterPro" id="IPR015168">
    <property type="entry name" value="SsuA/THI5"/>
</dbReference>
<gene>
    <name evidence="8" type="ORF">HYN46_03630</name>
</gene>
<evidence type="ECO:0000256" key="1">
    <source>
        <dbReference type="ARBA" id="ARBA00004418"/>
    </source>
</evidence>
<dbReference type="Pfam" id="PF09084">
    <property type="entry name" value="NMT1"/>
    <property type="match status" value="1"/>
</dbReference>
<dbReference type="InterPro" id="IPR001638">
    <property type="entry name" value="Solute-binding_3/MltF_N"/>
</dbReference>
<dbReference type="SMART" id="SM00062">
    <property type="entry name" value="PBPb"/>
    <property type="match status" value="1"/>
</dbReference>
<comment type="subcellular location">
    <subcellularLocation>
        <location evidence="1">Periplasm</location>
    </subcellularLocation>
</comment>
<evidence type="ECO:0000256" key="2">
    <source>
        <dbReference type="ARBA" id="ARBA00010742"/>
    </source>
</evidence>
<dbReference type="NCBIfam" id="NF008588">
    <property type="entry name" value="PRK11553.1"/>
    <property type="match status" value="1"/>
</dbReference>
<dbReference type="RefSeq" id="WP_114898139.1">
    <property type="nucleotide sequence ID" value="NZ_CP031222.1"/>
</dbReference>
<comment type="similarity">
    <text evidence="2">Belongs to the bacterial solute-binding protein SsuA/TauA family.</text>
</comment>
<dbReference type="GO" id="GO:0016020">
    <property type="term" value="C:membrane"/>
    <property type="evidence" value="ECO:0007669"/>
    <property type="project" value="InterPro"/>
</dbReference>
<accession>A0A345P420</accession>
<evidence type="ECO:0000256" key="6">
    <source>
        <dbReference type="ARBA" id="ARBA00070228"/>
    </source>
</evidence>
<dbReference type="PANTHER" id="PTHR30024:SF42">
    <property type="entry name" value="ALIPHATIC SULFONATES-BINDING PROTEIN-RELATED"/>
    <property type="match status" value="1"/>
</dbReference>
<dbReference type="OrthoDB" id="7374754at2"/>
<evidence type="ECO:0000313" key="8">
    <source>
        <dbReference type="EMBL" id="AXI02029.1"/>
    </source>
</evidence>
<dbReference type="Proteomes" id="UP000253940">
    <property type="component" value="Chromosome"/>
</dbReference>
<evidence type="ECO:0000256" key="5">
    <source>
        <dbReference type="ARBA" id="ARBA00055538"/>
    </source>
</evidence>
<keyword evidence="4" id="KW-0732">Signal</keyword>
<evidence type="ECO:0000256" key="4">
    <source>
        <dbReference type="ARBA" id="ARBA00022729"/>
    </source>
</evidence>
<reference evidence="8 9" key="1">
    <citation type="submission" date="2018-07" db="EMBL/GenBank/DDBJ databases">
        <title>Genome sequencing of Moraxellaceae gen. HYN0046.</title>
        <authorList>
            <person name="Kim M."/>
            <person name="Yi H."/>
        </authorList>
    </citation>
    <scope>NUCLEOTIDE SEQUENCE [LARGE SCALE GENOMIC DNA]</scope>
    <source>
        <strain evidence="8 9">HYN0046</strain>
    </source>
</reference>